<accession>G8R2D1</accession>
<evidence type="ECO:0000256" key="7">
    <source>
        <dbReference type="ARBA" id="ARBA00022989"/>
    </source>
</evidence>
<evidence type="ECO:0000313" key="14">
    <source>
        <dbReference type="Proteomes" id="UP000005631"/>
    </source>
</evidence>
<feature type="transmembrane region" description="Helical" evidence="10">
    <location>
        <begin position="230"/>
        <end position="250"/>
    </location>
</feature>
<dbReference type="Pfam" id="PF18075">
    <property type="entry name" value="FtsX_ECD"/>
    <property type="match status" value="1"/>
</dbReference>
<keyword evidence="4" id="KW-1003">Cell membrane</keyword>
<dbReference type="Gene3D" id="3.30.70.3040">
    <property type="match status" value="1"/>
</dbReference>
<keyword evidence="6 10" id="KW-0812">Transmembrane</keyword>
<feature type="transmembrane region" description="Helical" evidence="10">
    <location>
        <begin position="192"/>
        <end position="210"/>
    </location>
</feature>
<name>G8R2D1_OWEHD</name>
<evidence type="ECO:0000256" key="10">
    <source>
        <dbReference type="SAM" id="Phobius"/>
    </source>
</evidence>
<dbReference type="PATRIC" id="fig|926562.3.peg.1948"/>
<evidence type="ECO:0000256" key="3">
    <source>
        <dbReference type="ARBA" id="ARBA00021907"/>
    </source>
</evidence>
<dbReference type="AlphaFoldDB" id="G8R2D1"/>
<dbReference type="InterPro" id="IPR003838">
    <property type="entry name" value="ABC3_permease_C"/>
</dbReference>
<feature type="domain" description="FtsX extracellular" evidence="12">
    <location>
        <begin position="24"/>
        <end position="117"/>
    </location>
</feature>
<dbReference type="EMBL" id="CP003156">
    <property type="protein sequence ID" value="AEV32921.1"/>
    <property type="molecule type" value="Genomic_DNA"/>
</dbReference>
<organism evidence="13 14">
    <name type="scientific">Owenweeksia hongkongensis (strain DSM 17368 / CIP 108786 / JCM 12287 / NRRL B-23963 / UST20020801)</name>
    <dbReference type="NCBI Taxonomy" id="926562"/>
    <lineage>
        <taxon>Bacteria</taxon>
        <taxon>Pseudomonadati</taxon>
        <taxon>Bacteroidota</taxon>
        <taxon>Flavobacteriia</taxon>
        <taxon>Flavobacteriales</taxon>
        <taxon>Owenweeksiaceae</taxon>
        <taxon>Owenweeksia</taxon>
    </lineage>
</organism>
<gene>
    <name evidence="13" type="ordered locus">Oweho_1942</name>
</gene>
<dbReference type="STRING" id="926562.Oweho_1942"/>
<evidence type="ECO:0000259" key="12">
    <source>
        <dbReference type="Pfam" id="PF18075"/>
    </source>
</evidence>
<evidence type="ECO:0000256" key="1">
    <source>
        <dbReference type="ARBA" id="ARBA00004651"/>
    </source>
</evidence>
<dbReference type="PANTHER" id="PTHR47755:SF1">
    <property type="entry name" value="CELL DIVISION PROTEIN FTSX"/>
    <property type="match status" value="1"/>
</dbReference>
<dbReference type="KEGG" id="oho:Oweho_1942"/>
<keyword evidence="9" id="KW-0131">Cell cycle</keyword>
<evidence type="ECO:0000256" key="8">
    <source>
        <dbReference type="ARBA" id="ARBA00023136"/>
    </source>
</evidence>
<feature type="transmembrane region" description="Helical" evidence="10">
    <location>
        <begin position="134"/>
        <end position="157"/>
    </location>
</feature>
<dbReference type="InterPro" id="IPR040690">
    <property type="entry name" value="FtsX_ECD"/>
</dbReference>
<comment type="subcellular location">
    <subcellularLocation>
        <location evidence="1">Cell membrane</location>
        <topology evidence="1">Multi-pass membrane protein</topology>
    </subcellularLocation>
</comment>
<keyword evidence="14" id="KW-1185">Reference proteome</keyword>
<dbReference type="PANTHER" id="PTHR47755">
    <property type="entry name" value="CELL DIVISION PROTEIN FTSX"/>
    <property type="match status" value="1"/>
</dbReference>
<dbReference type="InterPro" id="IPR004513">
    <property type="entry name" value="FtsX"/>
</dbReference>
<dbReference type="Proteomes" id="UP000005631">
    <property type="component" value="Chromosome"/>
</dbReference>
<evidence type="ECO:0000256" key="9">
    <source>
        <dbReference type="ARBA" id="ARBA00023306"/>
    </source>
</evidence>
<dbReference type="PIRSF" id="PIRSF003097">
    <property type="entry name" value="FtsX"/>
    <property type="match status" value="1"/>
</dbReference>
<dbReference type="HOGENOM" id="CLU_073546_3_0_10"/>
<dbReference type="GO" id="GO:0051301">
    <property type="term" value="P:cell division"/>
    <property type="evidence" value="ECO:0007669"/>
    <property type="project" value="UniProtKB-KW"/>
</dbReference>
<protein>
    <recommendedName>
        <fullName evidence="3">Cell division protein FtsX</fullName>
    </recommendedName>
</protein>
<dbReference type="eggNOG" id="COG2177">
    <property type="taxonomic scope" value="Bacteria"/>
</dbReference>
<feature type="domain" description="ABC3 transporter permease C-terminal" evidence="11">
    <location>
        <begin position="141"/>
        <end position="256"/>
    </location>
</feature>
<comment type="similarity">
    <text evidence="2">Belongs to the ABC-4 integral membrane protein family. FtsX subfamily.</text>
</comment>
<sequence length="263" mass="30001">MLGLFGLLVINARVIANEVKENFAITVLINNDAPEVEVRQFQKSLELTPYVKTTEFISKEEAAAELKEELDEDFMDFLGYNPLLNSIEVRLKADYVNEEQLTFLEKEYSKKSFVNEVVYDKPLIQMMNENIERIGLFLIAGSILLSLIAIALINSSIRLSIYSRRFLIKTMQLVGATKTFIRKPFIWRSLRHGLLGSLVALGFLTLLIYYVSLNVPGFTELQNPVKLALLYAGVLLTGILISMSCTFFALRKYLKLTTDQLYY</sequence>
<evidence type="ECO:0000256" key="5">
    <source>
        <dbReference type="ARBA" id="ARBA00022618"/>
    </source>
</evidence>
<dbReference type="Pfam" id="PF02687">
    <property type="entry name" value="FtsX"/>
    <property type="match status" value="1"/>
</dbReference>
<evidence type="ECO:0000256" key="2">
    <source>
        <dbReference type="ARBA" id="ARBA00007379"/>
    </source>
</evidence>
<evidence type="ECO:0000256" key="6">
    <source>
        <dbReference type="ARBA" id="ARBA00022692"/>
    </source>
</evidence>
<evidence type="ECO:0000256" key="4">
    <source>
        <dbReference type="ARBA" id="ARBA00022475"/>
    </source>
</evidence>
<evidence type="ECO:0000259" key="11">
    <source>
        <dbReference type="Pfam" id="PF02687"/>
    </source>
</evidence>
<reference evidence="13 14" key="1">
    <citation type="journal article" date="2012" name="Stand. Genomic Sci.">
        <title>Genome sequence of the orange-pigmented seawater bacterium Owenweeksia hongkongensis type strain (UST20020801(T)).</title>
        <authorList>
            <person name="Riedel T."/>
            <person name="Held B."/>
            <person name="Nolan M."/>
            <person name="Lucas S."/>
            <person name="Lapidus A."/>
            <person name="Tice H."/>
            <person name="Del Rio T.G."/>
            <person name="Cheng J.F."/>
            <person name="Han C."/>
            <person name="Tapia R."/>
            <person name="Goodwin L.A."/>
            <person name="Pitluck S."/>
            <person name="Liolios K."/>
            <person name="Mavromatis K."/>
            <person name="Pagani I."/>
            <person name="Ivanova N."/>
            <person name="Mikhailova N."/>
            <person name="Pati A."/>
            <person name="Chen A."/>
            <person name="Palaniappan K."/>
            <person name="Rohde M."/>
            <person name="Tindall B.J."/>
            <person name="Detter J.C."/>
            <person name="Goker M."/>
            <person name="Woyke T."/>
            <person name="Bristow J."/>
            <person name="Eisen J.A."/>
            <person name="Markowitz V."/>
            <person name="Hugenholtz P."/>
            <person name="Klenk H.P."/>
            <person name="Kyrpides N.C."/>
        </authorList>
    </citation>
    <scope>NUCLEOTIDE SEQUENCE</scope>
    <source>
        <strain evidence="14">DSM 17368 / JCM 12287 / NRRL B-23963</strain>
    </source>
</reference>
<dbReference type="GO" id="GO:0005886">
    <property type="term" value="C:plasma membrane"/>
    <property type="evidence" value="ECO:0007669"/>
    <property type="project" value="UniProtKB-SubCell"/>
</dbReference>
<proteinExistence type="inferred from homology"/>
<keyword evidence="5 13" id="KW-0132">Cell division</keyword>
<evidence type="ECO:0000313" key="13">
    <source>
        <dbReference type="EMBL" id="AEV32921.1"/>
    </source>
</evidence>
<keyword evidence="8 10" id="KW-0472">Membrane</keyword>
<keyword evidence="7 10" id="KW-1133">Transmembrane helix</keyword>